<dbReference type="Proteomes" id="UP000000226">
    <property type="component" value="Chromosome 11"/>
</dbReference>
<organism evidence="1 2">
    <name type="scientific">Phaseolus vulgaris</name>
    <name type="common">Kidney bean</name>
    <name type="synonym">French bean</name>
    <dbReference type="NCBI Taxonomy" id="3885"/>
    <lineage>
        <taxon>Eukaryota</taxon>
        <taxon>Viridiplantae</taxon>
        <taxon>Streptophyta</taxon>
        <taxon>Embryophyta</taxon>
        <taxon>Tracheophyta</taxon>
        <taxon>Spermatophyta</taxon>
        <taxon>Magnoliopsida</taxon>
        <taxon>eudicotyledons</taxon>
        <taxon>Gunneridae</taxon>
        <taxon>Pentapetalae</taxon>
        <taxon>rosids</taxon>
        <taxon>fabids</taxon>
        <taxon>Fabales</taxon>
        <taxon>Fabaceae</taxon>
        <taxon>Papilionoideae</taxon>
        <taxon>50 kb inversion clade</taxon>
        <taxon>NPAAA clade</taxon>
        <taxon>indigoferoid/millettioid clade</taxon>
        <taxon>Phaseoleae</taxon>
        <taxon>Phaseolus</taxon>
    </lineage>
</organism>
<evidence type="ECO:0000313" key="1">
    <source>
        <dbReference type="EMBL" id="ESW03792.1"/>
    </source>
</evidence>
<reference evidence="2" key="1">
    <citation type="journal article" date="2014" name="Nat. Genet.">
        <title>A reference genome for common bean and genome-wide analysis of dual domestications.</title>
        <authorList>
            <person name="Schmutz J."/>
            <person name="McClean P.E."/>
            <person name="Mamidi S."/>
            <person name="Wu G.A."/>
            <person name="Cannon S.B."/>
            <person name="Grimwood J."/>
            <person name="Jenkins J."/>
            <person name="Shu S."/>
            <person name="Song Q."/>
            <person name="Chavarro C."/>
            <person name="Torres-Torres M."/>
            <person name="Geffroy V."/>
            <person name="Moghaddam S.M."/>
            <person name="Gao D."/>
            <person name="Abernathy B."/>
            <person name="Barry K."/>
            <person name="Blair M."/>
            <person name="Brick M.A."/>
            <person name="Chovatia M."/>
            <person name="Gepts P."/>
            <person name="Goodstein D.M."/>
            <person name="Gonzales M."/>
            <person name="Hellsten U."/>
            <person name="Hyten D.L."/>
            <person name="Jia G."/>
            <person name="Kelly J.D."/>
            <person name="Kudrna D."/>
            <person name="Lee R."/>
            <person name="Richard M.M."/>
            <person name="Miklas P.N."/>
            <person name="Osorno J.M."/>
            <person name="Rodrigues J."/>
            <person name="Thareau V."/>
            <person name="Urrea C.A."/>
            <person name="Wang M."/>
            <person name="Yu Y."/>
            <person name="Zhang M."/>
            <person name="Wing R.A."/>
            <person name="Cregan P.B."/>
            <person name="Rokhsar D.S."/>
            <person name="Jackson S.A."/>
        </authorList>
    </citation>
    <scope>NUCLEOTIDE SEQUENCE [LARGE SCALE GENOMIC DNA]</scope>
    <source>
        <strain evidence="2">cv. G19833</strain>
    </source>
</reference>
<protein>
    <submittedName>
        <fullName evidence="1">Uncharacterized protein</fullName>
    </submittedName>
</protein>
<dbReference type="Gramene" id="ESW03792">
    <property type="protein sequence ID" value="ESW03792"/>
    <property type="gene ID" value="PHAVU_011G042500g"/>
</dbReference>
<dbReference type="AlphaFoldDB" id="V7AE08"/>
<evidence type="ECO:0000313" key="2">
    <source>
        <dbReference type="Proteomes" id="UP000000226"/>
    </source>
</evidence>
<accession>V7AE08</accession>
<name>V7AE08_PHAVU</name>
<gene>
    <name evidence="1" type="ORF">PHAVU_011G042500g</name>
</gene>
<keyword evidence="2" id="KW-1185">Reference proteome</keyword>
<dbReference type="EMBL" id="CM002298">
    <property type="protein sequence ID" value="ESW03792.1"/>
    <property type="molecule type" value="Genomic_DNA"/>
</dbReference>
<proteinExistence type="predicted"/>
<sequence>MRLSVHLFSFFYVMKNGSLRLTIMAQWLPHNSSSHHCRKKEHKFIHNSLKQTFHTLMIHKVVEQEA</sequence>